<name>A0A8J6YV87_9RHOB</name>
<dbReference type="EMBL" id="JACVXA010000022">
    <property type="protein sequence ID" value="MBE3638387.1"/>
    <property type="molecule type" value="Genomic_DNA"/>
</dbReference>
<dbReference type="InterPro" id="IPR031321">
    <property type="entry name" value="UCP012641"/>
</dbReference>
<dbReference type="Proteomes" id="UP000609121">
    <property type="component" value="Unassembled WGS sequence"/>
</dbReference>
<dbReference type="Pfam" id="PF15887">
    <property type="entry name" value="Peptidase_Mx"/>
    <property type="match status" value="1"/>
</dbReference>
<proteinExistence type="predicted"/>
<protein>
    <submittedName>
        <fullName evidence="1">Putative zinc-binding metallopeptidase</fullName>
    </submittedName>
</protein>
<comment type="caution">
    <text evidence="1">The sequence shown here is derived from an EMBL/GenBank/DDBJ whole genome shotgun (WGS) entry which is preliminary data.</text>
</comment>
<evidence type="ECO:0000313" key="2">
    <source>
        <dbReference type="Proteomes" id="UP000609121"/>
    </source>
</evidence>
<sequence>MDVLPCPTCGIRVFPESCLCANGHEIAYDARARTLVEAAAAPCCANRDRLGCSWTAAAEGELCLSCATTTVVPDLSAPGAEALFAATEAAKRWVLNGLMRLGWFLGETPELPEFRLMSEKIKGRRQVVMMGHADGVITLNIMEADPATAIRRKQEFDEPIRSMIGHVRHETAHFLHDRLGREQPGFLPAFRNLMGDERADYGEALERYYDQGPPPGWQDTHISEYAAAHPHEDWAESAANALHLEDLAQSAAELGIRVEGETMLDRAQTAGIGLNHMCRALGQPDPYPMVISPAVREKIEFALSWLDRRRRG</sequence>
<gene>
    <name evidence="1" type="ORF">ICN82_09260</name>
</gene>
<reference evidence="1" key="1">
    <citation type="submission" date="2020-09" db="EMBL/GenBank/DDBJ databases">
        <title>A novel bacterium of genus Mangrovicoccus, isolated from South China Sea.</title>
        <authorList>
            <person name="Huang H."/>
            <person name="Mo K."/>
            <person name="Hu Y."/>
        </authorList>
    </citation>
    <scope>NUCLEOTIDE SEQUENCE</scope>
    <source>
        <strain evidence="1">HB182678</strain>
    </source>
</reference>
<dbReference type="RefSeq" id="WP_193181945.1">
    <property type="nucleotide sequence ID" value="NZ_JACVXA010000022.1"/>
</dbReference>
<dbReference type="AlphaFoldDB" id="A0A8J6YV87"/>
<accession>A0A8J6YV87</accession>
<evidence type="ECO:0000313" key="1">
    <source>
        <dbReference type="EMBL" id="MBE3638387.1"/>
    </source>
</evidence>
<organism evidence="1 2">
    <name type="scientific">Mangrovicoccus algicola</name>
    <dbReference type="NCBI Taxonomy" id="2771008"/>
    <lineage>
        <taxon>Bacteria</taxon>
        <taxon>Pseudomonadati</taxon>
        <taxon>Pseudomonadota</taxon>
        <taxon>Alphaproteobacteria</taxon>
        <taxon>Rhodobacterales</taxon>
        <taxon>Paracoccaceae</taxon>
        <taxon>Mangrovicoccus</taxon>
    </lineage>
</organism>
<keyword evidence="2" id="KW-1185">Reference proteome</keyword>